<evidence type="ECO:0000313" key="3">
    <source>
        <dbReference type="EMBL" id="KAK3335344.1"/>
    </source>
</evidence>
<evidence type="ECO:0000256" key="1">
    <source>
        <dbReference type="SAM" id="SignalP"/>
    </source>
</evidence>
<feature type="signal peptide" evidence="1">
    <location>
        <begin position="1"/>
        <end position="18"/>
    </location>
</feature>
<dbReference type="InterPro" id="IPR031728">
    <property type="entry name" value="GlcAase_C"/>
</dbReference>
<name>A0AAE0MLD7_9PEZI</name>
<evidence type="ECO:0000313" key="4">
    <source>
        <dbReference type="Proteomes" id="UP001286456"/>
    </source>
</evidence>
<reference evidence="3" key="2">
    <citation type="submission" date="2023-06" db="EMBL/GenBank/DDBJ databases">
        <authorList>
            <consortium name="Lawrence Berkeley National Laboratory"/>
            <person name="Haridas S."/>
            <person name="Hensen N."/>
            <person name="Bonometti L."/>
            <person name="Westerberg I."/>
            <person name="Brannstrom I.O."/>
            <person name="Guillou S."/>
            <person name="Cros-Aarteil S."/>
            <person name="Calhoun S."/>
            <person name="Kuo A."/>
            <person name="Mondo S."/>
            <person name="Pangilinan J."/>
            <person name="Riley R."/>
            <person name="Labutti K."/>
            <person name="Andreopoulos B."/>
            <person name="Lipzen A."/>
            <person name="Chen C."/>
            <person name="Yanf M."/>
            <person name="Daum C."/>
            <person name="Ng V."/>
            <person name="Clum A."/>
            <person name="Steindorff A."/>
            <person name="Ohm R."/>
            <person name="Martin F."/>
            <person name="Silar P."/>
            <person name="Natvig D."/>
            <person name="Lalanne C."/>
            <person name="Gautier V."/>
            <person name="Ament-Velasquez S.L."/>
            <person name="Kruys A."/>
            <person name="Hutchinson M.I."/>
            <person name="Powell A.J."/>
            <person name="Barry K."/>
            <person name="Miller A.N."/>
            <person name="Grigoriev I.V."/>
            <person name="Debuchy R."/>
            <person name="Gladieux P."/>
            <person name="Thoren M.H."/>
            <person name="Johannesson H."/>
        </authorList>
    </citation>
    <scope>NUCLEOTIDE SEQUENCE</scope>
    <source>
        <strain evidence="3">SMH4131-1</strain>
    </source>
</reference>
<dbReference type="GO" id="GO:0016787">
    <property type="term" value="F:hydrolase activity"/>
    <property type="evidence" value="ECO:0007669"/>
    <property type="project" value="UniProtKB-KW"/>
</dbReference>
<dbReference type="InterPro" id="IPR052974">
    <property type="entry name" value="GH79_Enzymes"/>
</dbReference>
<dbReference type="SUPFAM" id="SSF51445">
    <property type="entry name" value="(Trans)glycosidases"/>
    <property type="match status" value="1"/>
</dbReference>
<dbReference type="EMBL" id="JAUEPO010000001">
    <property type="protein sequence ID" value="KAK3335344.1"/>
    <property type="molecule type" value="Genomic_DNA"/>
</dbReference>
<accession>A0AAE0MLD7</accession>
<dbReference type="PANTHER" id="PTHR36183:SF2">
    <property type="entry name" value="BETA-GLUCURONIDASE C-TERMINAL DOMAIN-CONTAINING PROTEIN"/>
    <property type="match status" value="1"/>
</dbReference>
<proteinExistence type="predicted"/>
<comment type="caution">
    <text evidence="3">The sequence shown here is derived from an EMBL/GenBank/DDBJ whole genome shotgun (WGS) entry which is preliminary data.</text>
</comment>
<keyword evidence="1" id="KW-0732">Signal</keyword>
<dbReference type="Pfam" id="PF16862">
    <property type="entry name" value="Glyco_hydro_79C"/>
    <property type="match status" value="1"/>
</dbReference>
<keyword evidence="4" id="KW-1185">Reference proteome</keyword>
<organism evidence="3 4">
    <name type="scientific">Cercophora scortea</name>
    <dbReference type="NCBI Taxonomy" id="314031"/>
    <lineage>
        <taxon>Eukaryota</taxon>
        <taxon>Fungi</taxon>
        <taxon>Dikarya</taxon>
        <taxon>Ascomycota</taxon>
        <taxon>Pezizomycotina</taxon>
        <taxon>Sordariomycetes</taxon>
        <taxon>Sordariomycetidae</taxon>
        <taxon>Sordariales</taxon>
        <taxon>Lasiosphaeriaceae</taxon>
        <taxon>Cercophora</taxon>
    </lineage>
</organism>
<sequence length="537" mass="57731">MKSVTLPLALSGAVLAAAQYTVSSSATSNDVFDGYMSYSIEFSSFPDFAGNKSQPNTFSDALLKNIGNIIGTKPYIRVGGNTQDYALYNASLPYAINGTFDPKRSADYPTTIFIGPSYFESYSTWKDVKFTHGFNLALGANSSVGWQTLLDTVPLACKALGRGKLNWWEYGNEPDLFSTSAQGSVRPSGWNESIYVAQWLNGTKAIKAQLQTHCPRLVDNDTYGYLAPSFGGVNNRLKEPATWAAGLNVNEDVRLISTHNYISGASSPGVTLQGTLMNHTVTRRSVDAHIANHNKIKAIDPSAPPLIFGEHNSLYNQGKPGLSNTFGAALWGLDFNLYAASVGIKRVHMHMGTNYRYASWQPLTTSLTPIGTRAPYYGNIAVAATLGNLLHRPSTVIEIPLNTTTTAAAYAIYTAQGSTLTRLLVLNMNSYNTTVDGHGLDPLPAADIPVRPVANYTFIIPSEVASAGDLVGVRRLWANGSDAVTGITWDGWSYNYELDKGRPVRLGNVTVGERVVVGDGGVVSVGVPDASAVLLSF</sequence>
<gene>
    <name evidence="3" type="ORF">B0T19DRAFT_351949</name>
</gene>
<evidence type="ECO:0000259" key="2">
    <source>
        <dbReference type="Pfam" id="PF16862"/>
    </source>
</evidence>
<protein>
    <submittedName>
        <fullName evidence="3">Glycoside hydrolase superfamily</fullName>
    </submittedName>
</protein>
<dbReference type="PANTHER" id="PTHR36183">
    <property type="entry name" value="BETA-GLUCURONIDASE"/>
    <property type="match status" value="1"/>
</dbReference>
<feature type="domain" description="Beta-glucuronidase C-terminal" evidence="2">
    <location>
        <begin position="409"/>
        <end position="534"/>
    </location>
</feature>
<feature type="chain" id="PRO_5042182386" evidence="1">
    <location>
        <begin position="19"/>
        <end position="537"/>
    </location>
</feature>
<dbReference type="AlphaFoldDB" id="A0AAE0MLD7"/>
<dbReference type="InterPro" id="IPR017853">
    <property type="entry name" value="GH"/>
</dbReference>
<reference evidence="3" key="1">
    <citation type="journal article" date="2023" name="Mol. Phylogenet. Evol.">
        <title>Genome-scale phylogeny and comparative genomics of the fungal order Sordariales.</title>
        <authorList>
            <person name="Hensen N."/>
            <person name="Bonometti L."/>
            <person name="Westerberg I."/>
            <person name="Brannstrom I.O."/>
            <person name="Guillou S."/>
            <person name="Cros-Aarteil S."/>
            <person name="Calhoun S."/>
            <person name="Haridas S."/>
            <person name="Kuo A."/>
            <person name="Mondo S."/>
            <person name="Pangilinan J."/>
            <person name="Riley R."/>
            <person name="LaButti K."/>
            <person name="Andreopoulos B."/>
            <person name="Lipzen A."/>
            <person name="Chen C."/>
            <person name="Yan M."/>
            <person name="Daum C."/>
            <person name="Ng V."/>
            <person name="Clum A."/>
            <person name="Steindorff A."/>
            <person name="Ohm R.A."/>
            <person name="Martin F."/>
            <person name="Silar P."/>
            <person name="Natvig D.O."/>
            <person name="Lalanne C."/>
            <person name="Gautier V."/>
            <person name="Ament-Velasquez S.L."/>
            <person name="Kruys A."/>
            <person name="Hutchinson M.I."/>
            <person name="Powell A.J."/>
            <person name="Barry K."/>
            <person name="Miller A.N."/>
            <person name="Grigoriev I.V."/>
            <person name="Debuchy R."/>
            <person name="Gladieux P."/>
            <person name="Hiltunen Thoren M."/>
            <person name="Johannesson H."/>
        </authorList>
    </citation>
    <scope>NUCLEOTIDE SEQUENCE</scope>
    <source>
        <strain evidence="3">SMH4131-1</strain>
    </source>
</reference>
<dbReference type="Proteomes" id="UP001286456">
    <property type="component" value="Unassembled WGS sequence"/>
</dbReference>
<dbReference type="Gene3D" id="3.20.20.80">
    <property type="entry name" value="Glycosidases"/>
    <property type="match status" value="1"/>
</dbReference>
<keyword evidence="3" id="KW-0378">Hydrolase</keyword>